<keyword evidence="3" id="KW-0812">Transmembrane</keyword>
<dbReference type="CDD" id="cd13125">
    <property type="entry name" value="MATE_like_10"/>
    <property type="match status" value="1"/>
</dbReference>
<dbReference type="GO" id="GO:0005886">
    <property type="term" value="C:plasma membrane"/>
    <property type="evidence" value="ECO:0007669"/>
    <property type="project" value="UniProtKB-SubCell"/>
</dbReference>
<dbReference type="Pfam" id="PF01943">
    <property type="entry name" value="Polysacc_synt"/>
    <property type="match status" value="1"/>
</dbReference>
<dbReference type="OMA" id="KFTIMAL"/>
<dbReference type="PANTHER" id="PTHR30250">
    <property type="entry name" value="PST FAMILY PREDICTED COLANIC ACID TRANSPORTER"/>
    <property type="match status" value="1"/>
</dbReference>
<keyword evidence="2" id="KW-1003">Cell membrane</keyword>
<evidence type="ECO:0000256" key="2">
    <source>
        <dbReference type="ARBA" id="ARBA00022475"/>
    </source>
</evidence>
<dbReference type="InterPro" id="IPR050833">
    <property type="entry name" value="Poly_Biosynth_Transport"/>
</dbReference>
<gene>
    <name evidence="6" type="ORF">DW782_07860</name>
</gene>
<evidence type="ECO:0000256" key="5">
    <source>
        <dbReference type="ARBA" id="ARBA00023136"/>
    </source>
</evidence>
<dbReference type="GO" id="GO:0009246">
    <property type="term" value="P:enterobacterial common antigen biosynthetic process"/>
    <property type="evidence" value="ECO:0007669"/>
    <property type="project" value="InterPro"/>
</dbReference>
<comment type="subcellular location">
    <subcellularLocation>
        <location evidence="1">Cell membrane</location>
        <topology evidence="1">Multi-pass membrane protein</topology>
    </subcellularLocation>
</comment>
<dbReference type="EMBL" id="QSJN01000004">
    <property type="protein sequence ID" value="RHD75581.1"/>
    <property type="molecule type" value="Genomic_DNA"/>
</dbReference>
<organism evidence="6 7">
    <name type="scientific">Parabacteroides distasonis</name>
    <dbReference type="NCBI Taxonomy" id="823"/>
    <lineage>
        <taxon>Bacteria</taxon>
        <taxon>Pseudomonadati</taxon>
        <taxon>Bacteroidota</taxon>
        <taxon>Bacteroidia</taxon>
        <taxon>Bacteroidales</taxon>
        <taxon>Tannerellaceae</taxon>
        <taxon>Parabacteroides</taxon>
    </lineage>
</organism>
<dbReference type="InterPro" id="IPR044550">
    <property type="entry name" value="WzxE"/>
</dbReference>
<evidence type="ECO:0000256" key="1">
    <source>
        <dbReference type="ARBA" id="ARBA00004651"/>
    </source>
</evidence>
<reference evidence="6 7" key="1">
    <citation type="submission" date="2018-08" db="EMBL/GenBank/DDBJ databases">
        <title>A genome reference for cultivated species of the human gut microbiota.</title>
        <authorList>
            <person name="Zou Y."/>
            <person name="Xue W."/>
            <person name="Luo G."/>
        </authorList>
    </citation>
    <scope>NUCLEOTIDE SEQUENCE [LARGE SCALE GENOMIC DNA]</scope>
    <source>
        <strain evidence="6 7">AM30-4</strain>
    </source>
</reference>
<evidence type="ECO:0000256" key="4">
    <source>
        <dbReference type="ARBA" id="ARBA00022989"/>
    </source>
</evidence>
<dbReference type="InterPro" id="IPR002797">
    <property type="entry name" value="Polysacc_synth"/>
</dbReference>
<protein>
    <submittedName>
        <fullName evidence="6">O-antigen translocase</fullName>
    </submittedName>
</protein>
<name>A0A3R5YGY1_PARDI</name>
<evidence type="ECO:0000256" key="3">
    <source>
        <dbReference type="ARBA" id="ARBA00022692"/>
    </source>
</evidence>
<evidence type="ECO:0000313" key="7">
    <source>
        <dbReference type="Proteomes" id="UP000284660"/>
    </source>
</evidence>
<proteinExistence type="predicted"/>
<evidence type="ECO:0000313" key="6">
    <source>
        <dbReference type="EMBL" id="RHD75581.1"/>
    </source>
</evidence>
<sequence length="432" mass="49144">MGIVHKILSFSQRTLKADIVKVFSFTAMSTVVKMLTGLISVKVVASIIGPSGVALVGQLNNFATIAMSLASGGINNGITKYVAEYKEDKERIKDCLSTALQITAVCSLLVGTFLILFNSYLSKVILLSPDYNYVFIIFGFTILLYALNLMLISILNGFKEFKRYVRINIANSVIGLIFTLSFVSVLRLPGALISAVTYQSIMFFITLWMMRKLPWFTWGNFKRKINGTLSRKYMHYTLMALTTAATVPVSQMLLRGYVISEISPVEAGWWEGMNRISHMYLMVITSSFSVYYLPRLSELKDSVEIKREIVKAYKVIVPMLLVAFTLVYLLRTVMIRILFTPEFLPMENLFFWQLAGDFFKICSWLLSFLLVAKSMTKAFVSTEVLFSLNFVILGFLFMRMNGVVGINQAYLVNYVVYLICMVFIFRRILYVK</sequence>
<accession>A0A3R5YGY1</accession>
<dbReference type="PANTHER" id="PTHR30250:SF30">
    <property type="entry name" value="LIPID III FLIPPASE"/>
    <property type="match status" value="1"/>
</dbReference>
<keyword evidence="5" id="KW-0472">Membrane</keyword>
<dbReference type="RefSeq" id="WP_012056098.1">
    <property type="nucleotide sequence ID" value="NZ_CP054012.1"/>
</dbReference>
<dbReference type="AlphaFoldDB" id="A0A3R5YGY1"/>
<dbReference type="Proteomes" id="UP000284660">
    <property type="component" value="Unassembled WGS sequence"/>
</dbReference>
<comment type="caution">
    <text evidence="6">The sequence shown here is derived from an EMBL/GenBank/DDBJ whole genome shotgun (WGS) entry which is preliminary data.</text>
</comment>
<keyword evidence="4" id="KW-1133">Transmembrane helix</keyword>